<evidence type="ECO:0000313" key="2">
    <source>
        <dbReference type="Proteomes" id="UP000827872"/>
    </source>
</evidence>
<dbReference type="Proteomes" id="UP000827872">
    <property type="component" value="Linkage Group LG05"/>
</dbReference>
<sequence>MENEPDYSDFITSDRSGRRNAVHDLQGDASLNLQKLAGTMSDIAISEGENQAGTDTTDKESGMKQQNQDDSPTM</sequence>
<comment type="caution">
    <text evidence="1">The sequence shown here is derived from an EMBL/GenBank/DDBJ whole genome shotgun (WGS) entry which is preliminary data.</text>
</comment>
<evidence type="ECO:0000313" key="1">
    <source>
        <dbReference type="EMBL" id="KAH8000651.1"/>
    </source>
</evidence>
<gene>
    <name evidence="1" type="ORF">K3G42_027341</name>
</gene>
<proteinExistence type="predicted"/>
<accession>A0ACB8F5W3</accession>
<name>A0ACB8F5W3_9SAUR</name>
<reference evidence="1" key="1">
    <citation type="submission" date="2021-08" db="EMBL/GenBank/DDBJ databases">
        <title>The first chromosome-level gecko genome reveals the dynamic sex chromosomes of Neotropical dwarf geckos (Sphaerodactylidae: Sphaerodactylus).</title>
        <authorList>
            <person name="Pinto B.J."/>
            <person name="Keating S.E."/>
            <person name="Gamble T."/>
        </authorList>
    </citation>
    <scope>NUCLEOTIDE SEQUENCE</scope>
    <source>
        <strain evidence="1">TG3544</strain>
    </source>
</reference>
<protein>
    <submittedName>
        <fullName evidence="1">Uncharacterized protein</fullName>
    </submittedName>
</protein>
<keyword evidence="2" id="KW-1185">Reference proteome</keyword>
<dbReference type="EMBL" id="CM037618">
    <property type="protein sequence ID" value="KAH8000651.1"/>
    <property type="molecule type" value="Genomic_DNA"/>
</dbReference>
<organism evidence="1 2">
    <name type="scientific">Sphaerodactylus townsendi</name>
    <dbReference type="NCBI Taxonomy" id="933632"/>
    <lineage>
        <taxon>Eukaryota</taxon>
        <taxon>Metazoa</taxon>
        <taxon>Chordata</taxon>
        <taxon>Craniata</taxon>
        <taxon>Vertebrata</taxon>
        <taxon>Euteleostomi</taxon>
        <taxon>Lepidosauria</taxon>
        <taxon>Squamata</taxon>
        <taxon>Bifurcata</taxon>
        <taxon>Gekkota</taxon>
        <taxon>Sphaerodactylidae</taxon>
        <taxon>Sphaerodactylus</taxon>
    </lineage>
</organism>